<proteinExistence type="predicted"/>
<organism evidence="1 2">
    <name type="scientific">Streptomyces flavidovirens</name>
    <dbReference type="NCBI Taxonomy" id="67298"/>
    <lineage>
        <taxon>Bacteria</taxon>
        <taxon>Bacillati</taxon>
        <taxon>Actinomycetota</taxon>
        <taxon>Actinomycetes</taxon>
        <taxon>Kitasatosporales</taxon>
        <taxon>Streptomycetaceae</taxon>
        <taxon>Streptomyces</taxon>
    </lineage>
</organism>
<evidence type="ECO:0000313" key="2">
    <source>
        <dbReference type="Proteomes" id="UP001601976"/>
    </source>
</evidence>
<evidence type="ECO:0000313" key="1">
    <source>
        <dbReference type="EMBL" id="MFF3343597.1"/>
    </source>
</evidence>
<keyword evidence="2" id="KW-1185">Reference proteome</keyword>
<protein>
    <submittedName>
        <fullName evidence="1">Uncharacterized protein</fullName>
    </submittedName>
</protein>
<dbReference type="EMBL" id="JBIAPK010000016">
    <property type="protein sequence ID" value="MFF3343597.1"/>
    <property type="molecule type" value="Genomic_DNA"/>
</dbReference>
<sequence>MPLGKYCRSRPAHAGFTLATNISVYFCNPASPWQRGSNENTTARDACAVG</sequence>
<dbReference type="RefSeq" id="WP_387899480.1">
    <property type="nucleotide sequence ID" value="NZ_JBIAPK010000016.1"/>
</dbReference>
<name>A0ABW6RPV8_9ACTN</name>
<comment type="caution">
    <text evidence="1">The sequence shown here is derived from an EMBL/GenBank/DDBJ whole genome shotgun (WGS) entry which is preliminary data.</text>
</comment>
<gene>
    <name evidence="1" type="ORF">ACFYWW_33725</name>
</gene>
<accession>A0ABW6RPV8</accession>
<dbReference type="Proteomes" id="UP001601976">
    <property type="component" value="Unassembled WGS sequence"/>
</dbReference>
<reference evidence="1 2" key="1">
    <citation type="submission" date="2024-10" db="EMBL/GenBank/DDBJ databases">
        <title>The Natural Products Discovery Center: Release of the First 8490 Sequenced Strains for Exploring Actinobacteria Biosynthetic Diversity.</title>
        <authorList>
            <person name="Kalkreuter E."/>
            <person name="Kautsar S.A."/>
            <person name="Yang D."/>
            <person name="Bader C.D."/>
            <person name="Teijaro C.N."/>
            <person name="Fluegel L."/>
            <person name="Davis C.M."/>
            <person name="Simpson J.R."/>
            <person name="Lauterbach L."/>
            <person name="Steele A.D."/>
            <person name="Gui C."/>
            <person name="Meng S."/>
            <person name="Li G."/>
            <person name="Viehrig K."/>
            <person name="Ye F."/>
            <person name="Su P."/>
            <person name="Kiefer A.F."/>
            <person name="Nichols A."/>
            <person name="Cepeda A.J."/>
            <person name="Yan W."/>
            <person name="Fan B."/>
            <person name="Jiang Y."/>
            <person name="Adhikari A."/>
            <person name="Zheng C.-J."/>
            <person name="Schuster L."/>
            <person name="Cowan T.M."/>
            <person name="Smanski M.J."/>
            <person name="Chevrette M.G."/>
            <person name="De Carvalho L.P.S."/>
            <person name="Shen B."/>
        </authorList>
    </citation>
    <scope>NUCLEOTIDE SEQUENCE [LARGE SCALE GENOMIC DNA]</scope>
    <source>
        <strain evidence="1 2">NPDC003029</strain>
    </source>
</reference>